<dbReference type="NCBIfam" id="TIGR02532">
    <property type="entry name" value="IV_pilin_GFxxxE"/>
    <property type="match status" value="1"/>
</dbReference>
<dbReference type="Proteomes" id="UP000663444">
    <property type="component" value="Chromosome"/>
</dbReference>
<keyword evidence="8" id="KW-1185">Reference proteome</keyword>
<keyword evidence="2" id="KW-0488">Methylation</keyword>
<name>A0A974PY57_9RHOO</name>
<evidence type="ECO:0000256" key="1">
    <source>
        <dbReference type="ARBA" id="ARBA00004167"/>
    </source>
</evidence>
<dbReference type="KEGG" id="ares:IWH25_18060"/>
<dbReference type="EMBL" id="CP064781">
    <property type="protein sequence ID" value="QRJ63617.1"/>
    <property type="molecule type" value="Genomic_DNA"/>
</dbReference>
<evidence type="ECO:0000256" key="5">
    <source>
        <dbReference type="ARBA" id="ARBA00023136"/>
    </source>
</evidence>
<protein>
    <submittedName>
        <fullName evidence="7">Prepilin-type N-terminal cleavage/methylation domain-containing protein</fullName>
    </submittedName>
</protein>
<dbReference type="PRINTS" id="PR00885">
    <property type="entry name" value="BCTERIALGSPH"/>
</dbReference>
<evidence type="ECO:0000313" key="8">
    <source>
        <dbReference type="Proteomes" id="UP000663444"/>
    </source>
</evidence>
<evidence type="ECO:0000256" key="6">
    <source>
        <dbReference type="SAM" id="Phobius"/>
    </source>
</evidence>
<dbReference type="InterPro" id="IPR045584">
    <property type="entry name" value="Pilin-like"/>
</dbReference>
<dbReference type="Pfam" id="PF07963">
    <property type="entry name" value="N_methyl"/>
    <property type="match status" value="1"/>
</dbReference>
<dbReference type="GO" id="GO:0015628">
    <property type="term" value="P:protein secretion by the type II secretion system"/>
    <property type="evidence" value="ECO:0007669"/>
    <property type="project" value="InterPro"/>
</dbReference>
<dbReference type="AlphaFoldDB" id="A0A974PY57"/>
<comment type="subcellular location">
    <subcellularLocation>
        <location evidence="1">Membrane</location>
        <topology evidence="1">Single-pass membrane protein</topology>
    </subcellularLocation>
</comment>
<organism evidence="7 8">
    <name type="scientific">Azospira restricta</name>
    <dbReference type="NCBI Taxonomy" id="404405"/>
    <lineage>
        <taxon>Bacteria</taxon>
        <taxon>Pseudomonadati</taxon>
        <taxon>Pseudomonadota</taxon>
        <taxon>Betaproteobacteria</taxon>
        <taxon>Rhodocyclales</taxon>
        <taxon>Rhodocyclaceae</taxon>
        <taxon>Azospira</taxon>
    </lineage>
</organism>
<evidence type="ECO:0000313" key="7">
    <source>
        <dbReference type="EMBL" id="QRJ63617.1"/>
    </source>
</evidence>
<proteinExistence type="predicted"/>
<evidence type="ECO:0000256" key="4">
    <source>
        <dbReference type="ARBA" id="ARBA00022989"/>
    </source>
</evidence>
<keyword evidence="5 6" id="KW-0472">Membrane</keyword>
<reference evidence="7" key="1">
    <citation type="submission" date="2020-11" db="EMBL/GenBank/DDBJ databases">
        <title>Azospira restricta DSM 18626 genome sequence.</title>
        <authorList>
            <person name="Moe W.M."/>
        </authorList>
    </citation>
    <scope>NUCLEOTIDE SEQUENCE</scope>
    <source>
        <strain evidence="7">DSM 18626</strain>
    </source>
</reference>
<evidence type="ECO:0000256" key="3">
    <source>
        <dbReference type="ARBA" id="ARBA00022692"/>
    </source>
</evidence>
<dbReference type="GO" id="GO:0015627">
    <property type="term" value="C:type II protein secretion system complex"/>
    <property type="evidence" value="ECO:0007669"/>
    <property type="project" value="InterPro"/>
</dbReference>
<gene>
    <name evidence="7" type="ORF">IWH25_18060</name>
</gene>
<dbReference type="PANTHER" id="PTHR30093">
    <property type="entry name" value="GENERAL SECRETION PATHWAY PROTEIN G"/>
    <property type="match status" value="1"/>
</dbReference>
<dbReference type="Gene3D" id="3.30.700.10">
    <property type="entry name" value="Glycoprotein, Type 4 Pilin"/>
    <property type="match status" value="1"/>
</dbReference>
<dbReference type="GO" id="GO:0016020">
    <property type="term" value="C:membrane"/>
    <property type="evidence" value="ECO:0007669"/>
    <property type="project" value="UniProtKB-SubCell"/>
</dbReference>
<evidence type="ECO:0000256" key="2">
    <source>
        <dbReference type="ARBA" id="ARBA00022481"/>
    </source>
</evidence>
<dbReference type="InterPro" id="IPR002416">
    <property type="entry name" value="T2SS_protein-GspH"/>
</dbReference>
<accession>A0A974PY57</accession>
<sequence>MKKSMQKGFTLIELMIVVAIIGILAAIAIPQFSEYTKKGEDKAAQSDARNLLTLGISNSTN</sequence>
<keyword evidence="4 6" id="KW-1133">Transmembrane helix</keyword>
<dbReference type="PANTHER" id="PTHR30093:SF44">
    <property type="entry name" value="TYPE II SECRETION SYSTEM CORE PROTEIN G"/>
    <property type="match status" value="1"/>
</dbReference>
<keyword evidence="3 6" id="KW-0812">Transmembrane</keyword>
<feature type="transmembrane region" description="Helical" evidence="6">
    <location>
        <begin position="12"/>
        <end position="32"/>
    </location>
</feature>
<dbReference type="SUPFAM" id="SSF54523">
    <property type="entry name" value="Pili subunits"/>
    <property type="match status" value="1"/>
</dbReference>
<dbReference type="InterPro" id="IPR012902">
    <property type="entry name" value="N_methyl_site"/>
</dbReference>
<dbReference type="PROSITE" id="PS00409">
    <property type="entry name" value="PROKAR_NTER_METHYL"/>
    <property type="match status" value="1"/>
</dbReference>